<accession>A0ABR0B6F6</accession>
<organism evidence="1 2">
    <name type="scientific">Daphnia magna</name>
    <dbReference type="NCBI Taxonomy" id="35525"/>
    <lineage>
        <taxon>Eukaryota</taxon>
        <taxon>Metazoa</taxon>
        <taxon>Ecdysozoa</taxon>
        <taxon>Arthropoda</taxon>
        <taxon>Crustacea</taxon>
        <taxon>Branchiopoda</taxon>
        <taxon>Diplostraca</taxon>
        <taxon>Cladocera</taxon>
        <taxon>Anomopoda</taxon>
        <taxon>Daphniidae</taxon>
        <taxon>Daphnia</taxon>
    </lineage>
</organism>
<evidence type="ECO:0000313" key="1">
    <source>
        <dbReference type="EMBL" id="KAK4037269.1"/>
    </source>
</evidence>
<gene>
    <name evidence="1" type="ORF">OUZ56_029305</name>
</gene>
<evidence type="ECO:0000313" key="2">
    <source>
        <dbReference type="Proteomes" id="UP001234178"/>
    </source>
</evidence>
<sequence>MEVSFLLGNANHHIPVYGNIIGQLHFNVERLVCSRQKKSRSRKRSMKVRAGSIGLLILSNSFGEDLKDQSYRSSGHEQRVRLHHRFSLMFESIRKDGGSNHLMISTLLKLPFSMTKSSEIRTRPSTMRVSSSSVYRKSSTFRPLISGQSKHFLGQWTPDTSPHPYFDIAPDTSPPTPAP</sequence>
<dbReference type="Proteomes" id="UP001234178">
    <property type="component" value="Unassembled WGS sequence"/>
</dbReference>
<protein>
    <submittedName>
        <fullName evidence="1">Uncharacterized protein</fullName>
    </submittedName>
</protein>
<dbReference type="EMBL" id="JAOYFB010000040">
    <property type="protein sequence ID" value="KAK4037269.1"/>
    <property type="molecule type" value="Genomic_DNA"/>
</dbReference>
<proteinExistence type="predicted"/>
<name>A0ABR0B6F6_9CRUS</name>
<reference evidence="1 2" key="1">
    <citation type="journal article" date="2023" name="Nucleic Acids Res.">
        <title>The hologenome of Daphnia magna reveals possible DNA methylation and microbiome-mediated evolution of the host genome.</title>
        <authorList>
            <person name="Chaturvedi A."/>
            <person name="Li X."/>
            <person name="Dhandapani V."/>
            <person name="Marshall H."/>
            <person name="Kissane S."/>
            <person name="Cuenca-Cambronero M."/>
            <person name="Asole G."/>
            <person name="Calvet F."/>
            <person name="Ruiz-Romero M."/>
            <person name="Marangio P."/>
            <person name="Guigo R."/>
            <person name="Rago D."/>
            <person name="Mirbahai L."/>
            <person name="Eastwood N."/>
            <person name="Colbourne J.K."/>
            <person name="Zhou J."/>
            <person name="Mallon E."/>
            <person name="Orsini L."/>
        </authorList>
    </citation>
    <scope>NUCLEOTIDE SEQUENCE [LARGE SCALE GENOMIC DNA]</scope>
    <source>
        <strain evidence="1">LRV0_1</strain>
    </source>
</reference>
<keyword evidence="2" id="KW-1185">Reference proteome</keyword>
<comment type="caution">
    <text evidence="1">The sequence shown here is derived from an EMBL/GenBank/DDBJ whole genome shotgun (WGS) entry which is preliminary data.</text>
</comment>